<evidence type="ECO:0000313" key="2">
    <source>
        <dbReference type="EMBL" id="SUM34064.1"/>
    </source>
</evidence>
<protein>
    <submittedName>
        <fullName evidence="2">Uncharacterized protein</fullName>
    </submittedName>
</protein>
<keyword evidence="4" id="KW-1185">Reference proteome</keyword>
<evidence type="ECO:0000313" key="1">
    <source>
        <dbReference type="EMBL" id="GEQ06979.1"/>
    </source>
</evidence>
<dbReference type="AlphaFoldDB" id="A0A0D0RKE6"/>
<evidence type="ECO:0000313" key="3">
    <source>
        <dbReference type="Proteomes" id="UP000255277"/>
    </source>
</evidence>
<accession>A0A0D0RKE6</accession>
<dbReference type="Proteomes" id="UP000255277">
    <property type="component" value="Unassembled WGS sequence"/>
</dbReference>
<dbReference type="EMBL" id="UHDK01000001">
    <property type="protein sequence ID" value="SUM34064.1"/>
    <property type="molecule type" value="Genomic_DNA"/>
</dbReference>
<sequence>MDEYRLVDNKGKDVGSVKPLGDGENIVWFKKDMLRMNDNELENFKSEHKLNRIEETNIFDFL</sequence>
<reference evidence="2 3" key="1">
    <citation type="submission" date="2018-06" db="EMBL/GenBank/DDBJ databases">
        <authorList>
            <consortium name="Pathogen Informatics"/>
            <person name="Doyle S."/>
        </authorList>
    </citation>
    <scope>NUCLEOTIDE SEQUENCE [LARGE SCALE GENOMIC DNA]</scope>
    <source>
        <strain evidence="2 3">NCTC12195</strain>
    </source>
</reference>
<dbReference type="EMBL" id="BKAX01000016">
    <property type="protein sequence ID" value="GEQ06979.1"/>
    <property type="molecule type" value="Genomic_DNA"/>
</dbReference>
<organism evidence="2 3">
    <name type="scientific">Staphylococcus gallinarum</name>
    <dbReference type="NCBI Taxonomy" id="1293"/>
    <lineage>
        <taxon>Bacteria</taxon>
        <taxon>Bacillati</taxon>
        <taxon>Bacillota</taxon>
        <taxon>Bacilli</taxon>
        <taxon>Bacillales</taxon>
        <taxon>Staphylococcaceae</taxon>
        <taxon>Staphylococcus</taxon>
    </lineage>
</organism>
<name>A0A0D0RKE6_STAGA</name>
<reference evidence="1 4" key="2">
    <citation type="submission" date="2019-07" db="EMBL/GenBank/DDBJ databases">
        <title>Whole genome shotgun sequence of Staphylococcus gallinarum NBRC 109767.</title>
        <authorList>
            <person name="Hosoyama A."/>
            <person name="Uohara A."/>
            <person name="Ohji S."/>
            <person name="Ichikawa N."/>
        </authorList>
    </citation>
    <scope>NUCLEOTIDE SEQUENCE [LARGE SCALE GENOMIC DNA]</scope>
    <source>
        <strain evidence="1 4">NBRC 109767</strain>
    </source>
</reference>
<dbReference type="RefSeq" id="WP_042740099.1">
    <property type="nucleotide sequence ID" value="NZ_BKAX01000016.1"/>
</dbReference>
<proteinExistence type="predicted"/>
<evidence type="ECO:0000313" key="4">
    <source>
        <dbReference type="Proteomes" id="UP000321057"/>
    </source>
</evidence>
<dbReference type="Proteomes" id="UP000321057">
    <property type="component" value="Unassembled WGS sequence"/>
</dbReference>
<gene>
    <name evidence="2" type="ORF">NCTC12195_03572</name>
    <name evidence="1" type="ORF">SGA02_28070</name>
</gene>
<dbReference type="STRING" id="1293.SH09_13230"/>